<feature type="region of interest" description="Disordered" evidence="4">
    <location>
        <begin position="1331"/>
        <end position="1351"/>
    </location>
</feature>
<keyword evidence="6" id="KW-0418">Kinase</keyword>
<dbReference type="Proteomes" id="UP000011083">
    <property type="component" value="Unassembled WGS sequence"/>
</dbReference>
<dbReference type="Gene3D" id="1.10.510.10">
    <property type="entry name" value="Transferase(Phosphotransferase) domain 1"/>
    <property type="match status" value="1"/>
</dbReference>
<name>L8GDH9_ACACF</name>
<organism evidence="6 7">
    <name type="scientific">Acanthamoeba castellanii (strain ATCC 30010 / Neff)</name>
    <dbReference type="NCBI Taxonomy" id="1257118"/>
    <lineage>
        <taxon>Eukaryota</taxon>
        <taxon>Amoebozoa</taxon>
        <taxon>Discosea</taxon>
        <taxon>Longamoebia</taxon>
        <taxon>Centramoebida</taxon>
        <taxon>Acanthamoebidae</taxon>
        <taxon>Acanthamoeba</taxon>
    </lineage>
</organism>
<evidence type="ECO:0000256" key="1">
    <source>
        <dbReference type="ARBA" id="ARBA00022737"/>
    </source>
</evidence>
<evidence type="ECO:0000259" key="5">
    <source>
        <dbReference type="PROSITE" id="PS50011"/>
    </source>
</evidence>
<dbReference type="EMBL" id="KB008156">
    <property type="protein sequence ID" value="ELR11190.1"/>
    <property type="molecule type" value="Genomic_DNA"/>
</dbReference>
<feature type="compositionally biased region" description="Basic and acidic residues" evidence="4">
    <location>
        <begin position="563"/>
        <end position="575"/>
    </location>
</feature>
<dbReference type="VEuPathDB" id="AmoebaDB:ACA1_389010"/>
<dbReference type="InterPro" id="IPR011009">
    <property type="entry name" value="Kinase-like_dom_sf"/>
</dbReference>
<dbReference type="Gene3D" id="3.30.200.20">
    <property type="entry name" value="Phosphorylase Kinase, domain 1"/>
    <property type="match status" value="1"/>
</dbReference>
<dbReference type="GeneID" id="14911542"/>
<feature type="region of interest" description="Disordered" evidence="4">
    <location>
        <begin position="385"/>
        <end position="411"/>
    </location>
</feature>
<feature type="compositionally biased region" description="Polar residues" evidence="4">
    <location>
        <begin position="385"/>
        <end position="402"/>
    </location>
</feature>
<dbReference type="InterPro" id="IPR001245">
    <property type="entry name" value="Ser-Thr/Tyr_kinase_cat_dom"/>
</dbReference>
<keyword evidence="2" id="KW-0547">Nucleotide-binding</keyword>
<feature type="region of interest" description="Disordered" evidence="4">
    <location>
        <begin position="667"/>
        <end position="718"/>
    </location>
</feature>
<dbReference type="InterPro" id="IPR008271">
    <property type="entry name" value="Ser/Thr_kinase_AS"/>
</dbReference>
<sequence>MLDLEAFAAEAEEAKKPPSYGVNADLGLKIYNLPIKGQHGFMVSAYDFTHNRLDVCPFFIHERGVILLVYNLETELAQPTIEKWLKLIRQVTYNPTSPGDYLKRTARPPTPNSPRVLVVGTFQDARKCTRDHLVAVQERIQTLSKRFPNIIGSHTVSNTTRKGIPALQEALEVEVVAYGHSVSDWFKHMPVGVLALHDKLRQIRKFGYPPEGEGDDAARNKNDTIVRKKNKSVPVIFFSDLEKFALGYGMNHHQLQSCLRFWNDVGIISYINDPHQRGWYHRGESTSLSSWVFLDRNWLAHLYLRLCQNAREFTPKRGMLVCPERGMALCSHLPSVWPKAMCKEERREIALMYLEKMEMVFYLRPKRMKVLILEENEDDAKKGIATSQNGEAQPSAENSSDGPSVDMATSGTTTATTTTIEAAAATSTEPGDDDHQSGESADVRTEADEVAVAEAVDDGNDQDKTEETKEGDKPQKKEMTPKTARRTVLTKSGERGRAGTASILDDMKRMRRREQQQSGSGGGSEIARVSPRADGLAKDDTDTPSTTAQQQLKKAVMIQTTNEKSEDVGGGKTNEEESEGGGGGKEKKEKDGNFIRRKMARASLLLRSNEVSKELARMEKSEKEKEKKNEDGDGRPKEDVEEEGYGRSMNLSEGGLIMLTYSSKMATRRPDGATGDDVGLGSGDAGAPNALGERGNAKNASGEEARVPSSSPLARMNASGKQKALLKTKREHFKTVYRNMSSIEKELNIKASGLSEGIDSTIPNMLQVGGAADPRLFVPQALPAKIDDFDRKSSPAEILANAGWNPPAVDDEAKPRKVVVDAPTTVQQRIFSFDSPTALPSSLLARLVVRFLEVGCKLPLVWRQGMLVIKDDCLALIEGNCPEQDQVTISVYGKQQTAKFIALLEFNFNDSATHWYGLVPTVYIPCVHCLRRGTQPPHLFSLHECEEAVVHGRTWLSCPRQARESQGIKVFLNQLVPDLALAGLERFQIEYAEIQILGDIARGSVSLVKKGLYKGQEVAVKEFVLPDSHDHFSRAEYLKVLQEFRSEVSLLSGLDHENIVRLVGFCKTPLSLVMEYLPEGDLLHFLRERKKNEVDLSTKMTIALDIARGMYFLHSTSPPIIHRDLKSANILLNNNRAKVTDFGLSTVYSLTTQGRDVDNPLWLAPEVMRGEEASEKADCYSFGVILWEIASHETPYAEYNYSFVTHLEDRIMKEQLRPTMPQDTPWQLANLIRSCWKDAPSERPSFFQIVRRLKQMLGEFEEDEAERRRLKVEYERELNLGASSSFASSSSSSSSSGGGGGVGSSIGVLGKSLLKIGRGLGDHRATADDYHGGGELLSPRGGGGGGGHSHEGEELVLKVNPLMRIRKMTLANITTAADDTSADTQMPPQQQQRASGRPGHRRKFSIGSALGQSEKEKDTITPSGKPL</sequence>
<accession>L8GDH9</accession>
<evidence type="ECO:0000256" key="2">
    <source>
        <dbReference type="ARBA" id="ARBA00022741"/>
    </source>
</evidence>
<keyword evidence="7" id="KW-1185">Reference proteome</keyword>
<dbReference type="Pfam" id="PF07714">
    <property type="entry name" value="PK_Tyr_Ser-Thr"/>
    <property type="match status" value="1"/>
</dbReference>
<dbReference type="PROSITE" id="PS00108">
    <property type="entry name" value="PROTEIN_KINASE_ST"/>
    <property type="match status" value="1"/>
</dbReference>
<dbReference type="CDD" id="cd13999">
    <property type="entry name" value="STKc_MAP3K-like"/>
    <property type="match status" value="1"/>
</dbReference>
<dbReference type="OrthoDB" id="10261027at2759"/>
<feature type="compositionally biased region" description="Basic and acidic residues" evidence="4">
    <location>
        <begin position="584"/>
        <end position="594"/>
    </location>
</feature>
<dbReference type="SUPFAM" id="SSF56112">
    <property type="entry name" value="Protein kinase-like (PK-like)"/>
    <property type="match status" value="1"/>
</dbReference>
<dbReference type="Pfam" id="PF25497">
    <property type="entry name" value="COR-B"/>
    <property type="match status" value="1"/>
</dbReference>
<dbReference type="PROSITE" id="PS50011">
    <property type="entry name" value="PROTEIN_KINASE_DOM"/>
    <property type="match status" value="1"/>
</dbReference>
<dbReference type="PANTHER" id="PTHR44329">
    <property type="entry name" value="SERINE/THREONINE-PROTEIN KINASE TNNI3K-RELATED"/>
    <property type="match status" value="1"/>
</dbReference>
<reference evidence="6 7" key="1">
    <citation type="journal article" date="2013" name="Genome Biol.">
        <title>Genome of Acanthamoeba castellanii highlights extensive lateral gene transfer and early evolution of tyrosine kinase signaling.</title>
        <authorList>
            <person name="Clarke M."/>
            <person name="Lohan A.J."/>
            <person name="Liu B."/>
            <person name="Lagkouvardos I."/>
            <person name="Roy S."/>
            <person name="Zafar N."/>
            <person name="Bertelli C."/>
            <person name="Schilde C."/>
            <person name="Kianianmomeni A."/>
            <person name="Burglin T.R."/>
            <person name="Frech C."/>
            <person name="Turcotte B."/>
            <person name="Kopec K.O."/>
            <person name="Synnott J.M."/>
            <person name="Choo C."/>
            <person name="Paponov I."/>
            <person name="Finkler A."/>
            <person name="Soon Heng Tan C."/>
            <person name="Hutchins A.P."/>
            <person name="Weinmeier T."/>
            <person name="Rattei T."/>
            <person name="Chu J.S."/>
            <person name="Gimenez G."/>
            <person name="Irimia M."/>
            <person name="Rigden D.J."/>
            <person name="Fitzpatrick D.A."/>
            <person name="Lorenzo-Morales J."/>
            <person name="Bateman A."/>
            <person name="Chiu C.H."/>
            <person name="Tang P."/>
            <person name="Hegemann P."/>
            <person name="Fromm H."/>
            <person name="Raoult D."/>
            <person name="Greub G."/>
            <person name="Miranda-Saavedra D."/>
            <person name="Chen N."/>
            <person name="Nash P."/>
            <person name="Ginger M.L."/>
            <person name="Horn M."/>
            <person name="Schaap P."/>
            <person name="Caler L."/>
            <person name="Loftus B."/>
        </authorList>
    </citation>
    <scope>NUCLEOTIDE SEQUENCE [LARGE SCALE GENOMIC DNA]</scope>
    <source>
        <strain evidence="6 7">Neff</strain>
    </source>
</reference>
<feature type="compositionally biased region" description="Acidic residues" evidence="4">
    <location>
        <begin position="448"/>
        <end position="460"/>
    </location>
</feature>
<feature type="domain" description="Protein kinase" evidence="5">
    <location>
        <begin position="991"/>
        <end position="1257"/>
    </location>
</feature>
<proteinExistence type="predicted"/>
<evidence type="ECO:0000256" key="4">
    <source>
        <dbReference type="SAM" id="MobiDB-lite"/>
    </source>
</evidence>
<dbReference type="InterPro" id="IPR051681">
    <property type="entry name" value="Ser/Thr_Kinases-Pseudokinases"/>
</dbReference>
<feature type="region of interest" description="Disordered" evidence="4">
    <location>
        <begin position="424"/>
        <end position="647"/>
    </location>
</feature>
<keyword evidence="6" id="KW-0808">Transferase</keyword>
<dbReference type="RefSeq" id="XP_004333203.1">
    <property type="nucleotide sequence ID" value="XM_004333155.1"/>
</dbReference>
<gene>
    <name evidence="6" type="ORF">ACA1_389010</name>
</gene>
<dbReference type="InterPro" id="IPR000719">
    <property type="entry name" value="Prot_kinase_dom"/>
</dbReference>
<evidence type="ECO:0000313" key="6">
    <source>
        <dbReference type="EMBL" id="ELR11190.1"/>
    </source>
</evidence>
<feature type="compositionally biased region" description="Basic and acidic residues" evidence="4">
    <location>
        <begin position="610"/>
        <end position="638"/>
    </location>
</feature>
<dbReference type="KEGG" id="acan:ACA1_389010"/>
<protein>
    <submittedName>
        <fullName evidence="6">Protein kinase domain containing protein</fullName>
    </submittedName>
</protein>
<keyword evidence="1" id="KW-0677">Repeat</keyword>
<evidence type="ECO:0000256" key="3">
    <source>
        <dbReference type="ARBA" id="ARBA00022840"/>
    </source>
</evidence>
<dbReference type="GO" id="GO:0005524">
    <property type="term" value="F:ATP binding"/>
    <property type="evidence" value="ECO:0007669"/>
    <property type="project" value="UniProtKB-KW"/>
</dbReference>
<keyword evidence="3" id="KW-0067">ATP-binding</keyword>
<feature type="compositionally biased region" description="Polar residues" evidence="4">
    <location>
        <begin position="543"/>
        <end position="562"/>
    </location>
</feature>
<dbReference type="InterPro" id="IPR057263">
    <property type="entry name" value="COR-B"/>
</dbReference>
<dbReference type="PRINTS" id="PR00109">
    <property type="entry name" value="TYRKINASE"/>
</dbReference>
<feature type="compositionally biased region" description="Basic and acidic residues" evidence="4">
    <location>
        <begin position="461"/>
        <end position="480"/>
    </location>
</feature>
<feature type="region of interest" description="Disordered" evidence="4">
    <location>
        <begin position="1377"/>
        <end position="1427"/>
    </location>
</feature>
<dbReference type="STRING" id="1257118.L8GDH9"/>
<evidence type="ECO:0000313" key="7">
    <source>
        <dbReference type="Proteomes" id="UP000011083"/>
    </source>
</evidence>
<dbReference type="GO" id="GO:0004674">
    <property type="term" value="F:protein serine/threonine kinase activity"/>
    <property type="evidence" value="ECO:0007669"/>
    <property type="project" value="TreeGrafter"/>
</dbReference>
<feature type="compositionally biased region" description="Basic and acidic residues" evidence="4">
    <location>
        <begin position="433"/>
        <end position="447"/>
    </location>
</feature>
<dbReference type="SMART" id="SM00220">
    <property type="entry name" value="S_TKc"/>
    <property type="match status" value="1"/>
</dbReference>